<accession>A0AA90NKV4</accession>
<dbReference type="SUPFAM" id="SSF57924">
    <property type="entry name" value="Inhibitor of apoptosis (IAP) repeat"/>
    <property type="match status" value="1"/>
</dbReference>
<gene>
    <name evidence="3" type="ORF">QS748_04310</name>
</gene>
<dbReference type="InterPro" id="IPR001841">
    <property type="entry name" value="Znf_RING"/>
</dbReference>
<dbReference type="InterPro" id="IPR001370">
    <property type="entry name" value="BIR_rpt"/>
</dbReference>
<evidence type="ECO:0000259" key="2">
    <source>
        <dbReference type="PROSITE" id="PS50089"/>
    </source>
</evidence>
<dbReference type="Gene3D" id="1.10.1170.10">
    <property type="entry name" value="Inhibitor Of Apoptosis Protein (2mihbC-IAP-1), Chain A"/>
    <property type="match status" value="1"/>
</dbReference>
<keyword evidence="1" id="KW-1133">Transmembrane helix</keyword>
<name>A0AA90NKV4_9GAMM</name>
<evidence type="ECO:0000313" key="3">
    <source>
        <dbReference type="EMBL" id="MDP0588437.1"/>
    </source>
</evidence>
<dbReference type="Proteomes" id="UP001178148">
    <property type="component" value="Unassembled WGS sequence"/>
</dbReference>
<keyword evidence="4" id="KW-1185">Reference proteome</keyword>
<dbReference type="SUPFAM" id="SSF57850">
    <property type="entry name" value="RING/U-box"/>
    <property type="match status" value="1"/>
</dbReference>
<organism evidence="3 4">
    <name type="scientific">Candidatus Endonucleibacter bathymodioli</name>
    <dbReference type="NCBI Taxonomy" id="539814"/>
    <lineage>
        <taxon>Bacteria</taxon>
        <taxon>Pseudomonadati</taxon>
        <taxon>Pseudomonadota</taxon>
        <taxon>Gammaproteobacteria</taxon>
        <taxon>Oceanospirillales</taxon>
        <taxon>Endozoicomonadaceae</taxon>
        <taxon>Candidatus Endonucleibacter</taxon>
    </lineage>
</organism>
<sequence length="668" mass="77185">MNSILSKKKNILLKKQCIRRIFVYGLFILISNLISGVSFGGFGNPEYNSFNRRFLTFIKDTDASLIEDVDASIFDKHILTEFTQLTPHDFAREGYFYTGVSKKEYTIVNCFSCGEGVRAKHYFTSKDLRSLHSSNCKYINSAQPLSATSFVKPPPSTVRQRSPESLYLAQPPVDNIIVAAQVEIPDGKPDLAPIDDLLSDINKSASLDEKLIEPRSTTTSNEYLLETSGKENPDYKYLYEKMYLRTIDITEGDITEFNCFHRELQKTSPVRFGVLFDMSSNDTSFPVIVKEYDNYPWCSFQSVRALKNMYFDYKYCRQIRFLFLSLMMEMDRKLLSTISKVDDAQHIDLKKAFADSSLCYRPAYTRVTIGVNATLSQLISKKGEVIGRDKVIMSDAGVLLYMAPRHVLLENTVNIMEVNDLIHSLSKMFFEKIILSRLRQSLLSSEIQTYSFRREYEEHHYKTDVDRFHMAIPNDDEIGFIVIQHICIFYMWELWGLLKNGHPLPEHVEPNMALVPISIKSMKLFVLEAVKSIFDCSIKELQAKINKNHFQSRDSKITQKYADKYIEQIVKNMHESESLNLKDDDCFRGIFPDSKCSLSPCAPYISSSCVICLDDLKNGVTEMIGFRSCRHSMEEKCWRAYEFLSIQPLRCPMCRIDIHGIYRFIYKQ</sequence>
<proteinExistence type="predicted"/>
<dbReference type="Gene3D" id="3.30.40.10">
    <property type="entry name" value="Zinc/RING finger domain, C3HC4 (zinc finger)"/>
    <property type="match status" value="1"/>
</dbReference>
<dbReference type="PROSITE" id="PS50143">
    <property type="entry name" value="BIR_REPEAT_2"/>
    <property type="match status" value="1"/>
</dbReference>
<dbReference type="InterPro" id="IPR013083">
    <property type="entry name" value="Znf_RING/FYVE/PHD"/>
</dbReference>
<evidence type="ECO:0000256" key="1">
    <source>
        <dbReference type="SAM" id="Phobius"/>
    </source>
</evidence>
<evidence type="ECO:0000313" key="4">
    <source>
        <dbReference type="Proteomes" id="UP001178148"/>
    </source>
</evidence>
<reference evidence="3 4" key="1">
    <citation type="journal article" date="2023" name="bioRxiv">
        <title>An intranuclear bacterial parasite of deep-sea mussels expresses apoptosis inhibitors acquired from its host.</title>
        <authorList>
            <person name="Gonzalez Porras M.A."/>
            <person name="Assie A."/>
            <person name="Tietjen M."/>
            <person name="Violette M."/>
            <person name="Kleiner M."/>
            <person name="Gruber-Vodicka H."/>
            <person name="Dubilier N."/>
            <person name="Leisch N."/>
        </authorList>
    </citation>
    <scope>NUCLEOTIDE SEQUENCE [LARGE SCALE GENOMIC DNA]</scope>
    <source>
        <strain evidence="3">IAP13</strain>
    </source>
</reference>
<dbReference type="AlphaFoldDB" id="A0AA90NKV4"/>
<dbReference type="EMBL" id="JASXSV010000004">
    <property type="protein sequence ID" value="MDP0588437.1"/>
    <property type="molecule type" value="Genomic_DNA"/>
</dbReference>
<feature type="transmembrane region" description="Helical" evidence="1">
    <location>
        <begin position="21"/>
        <end position="42"/>
    </location>
</feature>
<keyword evidence="1" id="KW-0812">Transmembrane</keyword>
<protein>
    <recommendedName>
        <fullName evidence="2">RING-type domain-containing protein</fullName>
    </recommendedName>
</protein>
<comment type="caution">
    <text evidence="3">The sequence shown here is derived from an EMBL/GenBank/DDBJ whole genome shotgun (WGS) entry which is preliminary data.</text>
</comment>
<feature type="domain" description="RING-type" evidence="2">
    <location>
        <begin position="609"/>
        <end position="655"/>
    </location>
</feature>
<dbReference type="PROSITE" id="PS50089">
    <property type="entry name" value="ZF_RING_2"/>
    <property type="match status" value="1"/>
</dbReference>
<keyword evidence="1" id="KW-0472">Membrane</keyword>